<feature type="region of interest" description="Disordered" evidence="1">
    <location>
        <begin position="1"/>
        <end position="124"/>
    </location>
</feature>
<dbReference type="EMBL" id="ML119116">
    <property type="protein sequence ID" value="RPB14845.1"/>
    <property type="molecule type" value="Genomic_DNA"/>
</dbReference>
<dbReference type="InParanoid" id="A0A3N4LA05"/>
<keyword evidence="3" id="KW-1185">Reference proteome</keyword>
<feature type="compositionally biased region" description="Basic and acidic residues" evidence="1">
    <location>
        <begin position="1"/>
        <end position="20"/>
    </location>
</feature>
<dbReference type="Proteomes" id="UP000277580">
    <property type="component" value="Unassembled WGS sequence"/>
</dbReference>
<evidence type="ECO:0000313" key="2">
    <source>
        <dbReference type="EMBL" id="RPB14845.1"/>
    </source>
</evidence>
<protein>
    <submittedName>
        <fullName evidence="2">Uncharacterized protein</fullName>
    </submittedName>
</protein>
<name>A0A3N4LA05_9PEZI</name>
<proteinExistence type="predicted"/>
<evidence type="ECO:0000313" key="3">
    <source>
        <dbReference type="Proteomes" id="UP000277580"/>
    </source>
</evidence>
<reference evidence="2 3" key="1">
    <citation type="journal article" date="2018" name="Nat. Ecol. Evol.">
        <title>Pezizomycetes genomes reveal the molecular basis of ectomycorrhizal truffle lifestyle.</title>
        <authorList>
            <person name="Murat C."/>
            <person name="Payen T."/>
            <person name="Noel B."/>
            <person name="Kuo A."/>
            <person name="Morin E."/>
            <person name="Chen J."/>
            <person name="Kohler A."/>
            <person name="Krizsan K."/>
            <person name="Balestrini R."/>
            <person name="Da Silva C."/>
            <person name="Montanini B."/>
            <person name="Hainaut M."/>
            <person name="Levati E."/>
            <person name="Barry K.W."/>
            <person name="Belfiori B."/>
            <person name="Cichocki N."/>
            <person name="Clum A."/>
            <person name="Dockter R.B."/>
            <person name="Fauchery L."/>
            <person name="Guy J."/>
            <person name="Iotti M."/>
            <person name="Le Tacon F."/>
            <person name="Lindquist E.A."/>
            <person name="Lipzen A."/>
            <person name="Malagnac F."/>
            <person name="Mello A."/>
            <person name="Molinier V."/>
            <person name="Miyauchi S."/>
            <person name="Poulain J."/>
            <person name="Riccioni C."/>
            <person name="Rubini A."/>
            <person name="Sitrit Y."/>
            <person name="Splivallo R."/>
            <person name="Traeger S."/>
            <person name="Wang M."/>
            <person name="Zifcakova L."/>
            <person name="Wipf D."/>
            <person name="Zambonelli A."/>
            <person name="Paolocci F."/>
            <person name="Nowrousian M."/>
            <person name="Ottonello S."/>
            <person name="Baldrian P."/>
            <person name="Spatafora J.W."/>
            <person name="Henrissat B."/>
            <person name="Nagy L.G."/>
            <person name="Aury J.M."/>
            <person name="Wincker P."/>
            <person name="Grigoriev I.V."/>
            <person name="Bonfante P."/>
            <person name="Martin F.M."/>
        </authorList>
    </citation>
    <scope>NUCLEOTIDE SEQUENCE [LARGE SCALE GENOMIC DNA]</scope>
    <source>
        <strain evidence="2 3">CCBAS932</strain>
    </source>
</reference>
<evidence type="ECO:0000256" key="1">
    <source>
        <dbReference type="SAM" id="MobiDB-lite"/>
    </source>
</evidence>
<dbReference type="OrthoDB" id="10285670at2759"/>
<feature type="compositionally biased region" description="Polar residues" evidence="1">
    <location>
        <begin position="70"/>
        <end position="85"/>
    </location>
</feature>
<sequence length="148" mass="15603">MSSERDRMRRNIKSIAKDSQRTMGAHETQEPMGQGHPSPLTVSADQSPKVLDDITRSSLSTNLSSGSGNDQTLETKGNESPSSGQGACLGTDALGKSIDDGGIGASKSSCSSSARPELPGAAVGAFRPDRLRRVTTGHMQEIRLSYQI</sequence>
<accession>A0A3N4LA05</accession>
<feature type="compositionally biased region" description="Low complexity" evidence="1">
    <location>
        <begin position="56"/>
        <end position="69"/>
    </location>
</feature>
<gene>
    <name evidence="2" type="ORF">P167DRAFT_543553</name>
</gene>
<dbReference type="AlphaFoldDB" id="A0A3N4LA05"/>
<organism evidence="2 3">
    <name type="scientific">Morchella conica CCBAS932</name>
    <dbReference type="NCBI Taxonomy" id="1392247"/>
    <lineage>
        <taxon>Eukaryota</taxon>
        <taxon>Fungi</taxon>
        <taxon>Dikarya</taxon>
        <taxon>Ascomycota</taxon>
        <taxon>Pezizomycotina</taxon>
        <taxon>Pezizomycetes</taxon>
        <taxon>Pezizales</taxon>
        <taxon>Morchellaceae</taxon>
        <taxon>Morchella</taxon>
    </lineage>
</organism>